<reference evidence="2" key="1">
    <citation type="submission" date="2019-05" db="EMBL/GenBank/DDBJ databases">
        <title>Isolation and characterization of methanogens from the cold seep sediment at Four-Way Closure Ridge.</title>
        <authorList>
            <person name="You Y.-T."/>
            <person name="Chen S.-C."/>
            <person name="Zhang W.-L."/>
            <person name="Lai M.-C."/>
        </authorList>
    </citation>
    <scope>NUCLEOTIDE SEQUENCE</scope>
    <source>
        <strain evidence="2">FWC-SCC3</strain>
    </source>
</reference>
<sequence length="157" mass="17196">MKRNILLLGLVVLLLSTACIAPVSAHRAFAGAFMTGDVEDEVMIRAWYEGGAPMADADITIYAVRDGEEEVYIEDVTDELGFYSFEPEWRVTEYRILVEQTGHRAEIDLDLESGTSTGSESAELPLVARIIAGFGYLLGLAGIAMIYSAKMQNRGPE</sequence>
<gene>
    <name evidence="2" type="ORF">FGW20_02020</name>
</gene>
<organism evidence="2 3">
    <name type="scientific">Methanoculleus methanifontis</name>
    <dbReference type="NCBI Taxonomy" id="2584086"/>
    <lineage>
        <taxon>Archaea</taxon>
        <taxon>Methanobacteriati</taxon>
        <taxon>Methanobacteriota</taxon>
        <taxon>Stenosarchaea group</taxon>
        <taxon>Methanomicrobia</taxon>
        <taxon>Methanomicrobiales</taxon>
        <taxon>Methanomicrobiaceae</taxon>
        <taxon>Methanoculleus</taxon>
    </lineage>
</organism>
<proteinExistence type="predicted"/>
<feature type="transmembrane region" description="Helical" evidence="1">
    <location>
        <begin position="126"/>
        <end position="147"/>
    </location>
</feature>
<dbReference type="EMBL" id="VCYI01000002">
    <property type="protein sequence ID" value="MDN7011838.1"/>
    <property type="molecule type" value="Genomic_DNA"/>
</dbReference>
<dbReference type="Proteomes" id="UP001168423">
    <property type="component" value="Unassembled WGS sequence"/>
</dbReference>
<keyword evidence="3" id="KW-1185">Reference proteome</keyword>
<dbReference type="PROSITE" id="PS51257">
    <property type="entry name" value="PROKAR_LIPOPROTEIN"/>
    <property type="match status" value="1"/>
</dbReference>
<protein>
    <recommendedName>
        <fullName evidence="4">Carboxypeptidase regulatory-like domain-containing protein</fullName>
    </recommendedName>
</protein>
<keyword evidence="1" id="KW-0472">Membrane</keyword>
<accession>A0ABT8M2C6</accession>
<keyword evidence="1" id="KW-0812">Transmembrane</keyword>
<evidence type="ECO:0000313" key="3">
    <source>
        <dbReference type="Proteomes" id="UP001168423"/>
    </source>
</evidence>
<evidence type="ECO:0000313" key="2">
    <source>
        <dbReference type="EMBL" id="MDN7011838.1"/>
    </source>
</evidence>
<name>A0ABT8M2C6_9EURY</name>
<evidence type="ECO:0000256" key="1">
    <source>
        <dbReference type="SAM" id="Phobius"/>
    </source>
</evidence>
<keyword evidence="1" id="KW-1133">Transmembrane helix</keyword>
<evidence type="ECO:0008006" key="4">
    <source>
        <dbReference type="Google" id="ProtNLM"/>
    </source>
</evidence>
<dbReference type="RefSeq" id="WP_301676442.1">
    <property type="nucleotide sequence ID" value="NZ_VCYI01000002.1"/>
</dbReference>
<comment type="caution">
    <text evidence="2">The sequence shown here is derived from an EMBL/GenBank/DDBJ whole genome shotgun (WGS) entry which is preliminary data.</text>
</comment>